<dbReference type="GO" id="GO:0005743">
    <property type="term" value="C:mitochondrial inner membrane"/>
    <property type="evidence" value="ECO:0007669"/>
    <property type="project" value="EnsemblFungi"/>
</dbReference>
<dbReference type="RefSeq" id="XP_022459080.1">
    <property type="nucleotide sequence ID" value="XM_022603368.1"/>
</dbReference>
<dbReference type="GO" id="GO:0015035">
    <property type="term" value="F:protein-disulfide reductase activity"/>
    <property type="evidence" value="ECO:0007669"/>
    <property type="project" value="EnsemblFungi"/>
</dbReference>
<dbReference type="HOGENOM" id="CLU_148825_0_0_1"/>
<dbReference type="OrthoDB" id="4083608at2759"/>
<dbReference type="PANTHER" id="PTHR28048:SF1">
    <property type="entry name" value="ACR195WP"/>
    <property type="match status" value="1"/>
</dbReference>
<accession>W6MKS2</accession>
<gene>
    <name evidence="1" type="ORF">KUCA_T00003061001</name>
</gene>
<proteinExistence type="predicted"/>
<name>W6MKS2_9ASCO</name>
<keyword evidence="2" id="KW-1185">Reference proteome</keyword>
<protein>
    <recommendedName>
        <fullName evidence="3">DUF4536 domain-containing protein</fullName>
    </recommendedName>
</protein>
<dbReference type="GO" id="GO:0006457">
    <property type="term" value="P:protein folding"/>
    <property type="evidence" value="ECO:0007669"/>
    <property type="project" value="EnsemblFungi"/>
</dbReference>
<dbReference type="GO" id="GO:0005777">
    <property type="term" value="C:peroxisome"/>
    <property type="evidence" value="ECO:0007669"/>
    <property type="project" value="EnsemblFungi"/>
</dbReference>
<dbReference type="PANTHER" id="PTHR28048">
    <property type="entry name" value="ACR195WP"/>
    <property type="match status" value="1"/>
</dbReference>
<evidence type="ECO:0000313" key="1">
    <source>
        <dbReference type="EMBL" id="CDK27084.1"/>
    </source>
</evidence>
<dbReference type="InterPro" id="IPR053092">
    <property type="entry name" value="Mitochondrial_unc_protein"/>
</dbReference>
<reference evidence="1" key="2">
    <citation type="submission" date="2014-02" db="EMBL/GenBank/DDBJ databases">
        <title>Complete DNA sequence of /Kuraishia capsulata/ illustrates novel genomic features among budding yeasts (/Saccharomycotina/).</title>
        <authorList>
            <person name="Morales L."/>
            <person name="Noel B."/>
            <person name="Porcel B."/>
            <person name="Marcet-Houben M."/>
            <person name="Hullo M-F."/>
            <person name="Sacerdot C."/>
            <person name="Tekaia F."/>
            <person name="Leh-Louis V."/>
            <person name="Despons L."/>
            <person name="Khanna V."/>
            <person name="Aury J-M."/>
            <person name="Barbe V."/>
            <person name="Couloux A."/>
            <person name="Labadie K."/>
            <person name="Pelletier E."/>
            <person name="Souciet J-L."/>
            <person name="Boekhout T."/>
            <person name="Gabaldon T."/>
            <person name="Wincker P."/>
            <person name="Dujon B."/>
        </authorList>
    </citation>
    <scope>NUCLEOTIDE SEQUENCE</scope>
    <source>
        <strain evidence="1">CBS 1993</strain>
    </source>
</reference>
<organism evidence="1 2">
    <name type="scientific">Kuraishia capsulata CBS 1993</name>
    <dbReference type="NCBI Taxonomy" id="1382522"/>
    <lineage>
        <taxon>Eukaryota</taxon>
        <taxon>Fungi</taxon>
        <taxon>Dikarya</taxon>
        <taxon>Ascomycota</taxon>
        <taxon>Saccharomycotina</taxon>
        <taxon>Pichiomycetes</taxon>
        <taxon>Pichiales</taxon>
        <taxon>Pichiaceae</taxon>
        <taxon>Kuraishia</taxon>
    </lineage>
</organism>
<evidence type="ECO:0008006" key="3">
    <source>
        <dbReference type="Google" id="ProtNLM"/>
    </source>
</evidence>
<dbReference type="Proteomes" id="UP000019384">
    <property type="component" value="Unassembled WGS sequence"/>
</dbReference>
<sequence length="88" mass="9578">MSNLAKIFNPPESRDLSEEEVKDCIPCQVMASFAGVVGGAYFASGMAFKGANPELNPLWWKNSIRIGGVGLIAMGIYRGGQGLFWPRR</sequence>
<dbReference type="EMBL" id="HG793127">
    <property type="protein sequence ID" value="CDK27084.1"/>
    <property type="molecule type" value="Genomic_DNA"/>
</dbReference>
<dbReference type="GeneID" id="34520468"/>
<reference evidence="1" key="1">
    <citation type="submission" date="2013-12" db="EMBL/GenBank/DDBJ databases">
        <authorList>
            <person name="Genoscope - CEA"/>
        </authorList>
    </citation>
    <scope>NUCLEOTIDE SEQUENCE</scope>
    <source>
        <strain evidence="1">CBS 1993</strain>
    </source>
</reference>
<evidence type="ECO:0000313" key="2">
    <source>
        <dbReference type="Proteomes" id="UP000019384"/>
    </source>
</evidence>
<dbReference type="AlphaFoldDB" id="W6MKS2"/>
<dbReference type="GO" id="GO:0051131">
    <property type="term" value="P:chaperone-mediated protein complex assembly"/>
    <property type="evidence" value="ECO:0007669"/>
    <property type="project" value="EnsemblFungi"/>
</dbReference>